<dbReference type="PANTHER" id="PTHR23198">
    <property type="entry name" value="NUCLEOPORIN"/>
    <property type="match status" value="1"/>
</dbReference>
<dbReference type="SUPFAM" id="SSF82215">
    <property type="entry name" value="C-terminal autoproteolytic domain of nucleoporin nup98"/>
    <property type="match status" value="1"/>
</dbReference>
<dbReference type="InterPro" id="IPR036903">
    <property type="entry name" value="Nup98_auto-Pept-S59_dom_sf"/>
</dbReference>
<dbReference type="GeneID" id="92209180"/>
<feature type="domain" description="Peptidase S59" evidence="11">
    <location>
        <begin position="373"/>
        <end position="513"/>
    </location>
</feature>
<keyword evidence="8" id="KW-0906">Nuclear pore complex</keyword>
<feature type="compositionally biased region" description="Low complexity" evidence="10">
    <location>
        <begin position="37"/>
        <end position="54"/>
    </location>
</feature>
<comment type="subcellular location">
    <subcellularLocation>
        <location evidence="1">Nucleus</location>
        <location evidence="1">Nuclear pore complex</location>
    </subcellularLocation>
</comment>
<dbReference type="InterPro" id="IPR037665">
    <property type="entry name" value="Nucleoporin_S59-like"/>
</dbReference>
<dbReference type="InterPro" id="IPR007230">
    <property type="entry name" value="Nup98_auto-Pept-S59_dom"/>
</dbReference>
<name>A0ABP0ZNM7_9ASCO</name>
<feature type="compositionally biased region" description="Polar residues" evidence="10">
    <location>
        <begin position="27"/>
        <end position="36"/>
    </location>
</feature>
<organism evidence="12 13">
    <name type="scientific">Lodderomyces beijingensis</name>
    <dbReference type="NCBI Taxonomy" id="1775926"/>
    <lineage>
        <taxon>Eukaryota</taxon>
        <taxon>Fungi</taxon>
        <taxon>Dikarya</taxon>
        <taxon>Ascomycota</taxon>
        <taxon>Saccharomycotina</taxon>
        <taxon>Pichiomycetes</taxon>
        <taxon>Debaryomycetaceae</taxon>
        <taxon>Candida/Lodderomyces clade</taxon>
        <taxon>Lodderomyces</taxon>
    </lineage>
</organism>
<sequence length="1234" mass="139245">MSSLDRDNYYQQNQQQQQHVEPEFNLFGNSRNSKPKTTTTIGNNNNSNSDNNGIFTKATPGAWSFNNSPIDPSANHSTHASPFDLKPNGNSSSFNSSFSTSARPSRTSGGNLLNSWTRDRIGQTASAANSFRPFKDLPDHSSSSSSKLNNLVPPSRNLVIDDASTKPNLFDLQPDSNGGVGGAKMTKQEVVKPQEQQRPWSRLGQLFSLFSKKDDKEKKKNKKDGTTRSKVSYHTPNTITPRGLSTPSYKAVDIRRTGHMKRLVLKSKPVKYHLIDVNKVLSSRRNKVVTYTKSAEHLLKNEDSDIDIDDDDDDDDDHDEIENVKEESQRKVFSKQTFDVPDIKGKKDKGKEEETMVEPKKGQETDFESRVSDAGYWTSPSIEELAGLSENELSNVENFIIGRVKYGQIAYDYPVDLSKVKREAELKNIPFSEQLFENTVQFQPQTILTYKNETHKPSLGTELNVPATITLEGIVNGKPSLHEQIEFLKSQTGMEYISYNPKTLTWVFRVKHFSIWGLVDADDEKQKDLVTLKRKQDAKEAEALLEYSRIYESEDINQELKKQKLNEDAKIVPGGWKYPTTSVVGNDILDLKRELVNREIEQELSRFSDSEAVDLSGKVDGINIDDSDVGEEPEEEEDVEETKINVYEPIIEDESVFNKIRNDLVVSTASNWLLQLELANQFDSAFSPLAVEADQSKEKLTFSKVDDILFSDFNNKPRQVSNSELFAPVFEAADDEQALFDDGILLLFEKILGNCASLSTTRKNGIPKLAPKADLTFAELQPSAGSAGADDMQIDLASILFDDNGPPSKKNEQQQQQQLHKFAQWLKQYNQFSVSDLLKRHKFDYLECALVCLVTNDTVRAIEFALKSGSEHLAVILTLANARSSVVEKSAREQLQKWKQIDSKLVPSAIVKIYQILARDLTSLSQKLPWNLAIGLNLFFGDFTDLKSLVSEFEAVLPGKDAVAEMLKIFISNEFQVAKLSQSALPMKMQWLLCLVLAKSDYDNITRAFGSQLESSGFWIESLVVYSSMANDEQAHQHIKGVLIKKIGQVHQLTNVEEKYLVDNLKVPQSLIYEAMAIERRKRRDYWGEADLLILNSKWEDVHNTIVTELGPDAAISCSSWDINKLTAVFHKIPENGLIVSQWNKGAGIYENFFALRRNNKDSEVINFLIDHLPLTTPKSKKEKLALNLVGKFVGDLALENDKIGDPKRKKILEFPLDEVNRSYFSLRLNQARK</sequence>
<evidence type="ECO:0000256" key="6">
    <source>
        <dbReference type="ARBA" id="ARBA00022927"/>
    </source>
</evidence>
<evidence type="ECO:0000313" key="13">
    <source>
        <dbReference type="Proteomes" id="UP001497383"/>
    </source>
</evidence>
<feature type="compositionally biased region" description="Basic and acidic residues" evidence="10">
    <location>
        <begin position="214"/>
        <end position="227"/>
    </location>
</feature>
<keyword evidence="9" id="KW-0539">Nucleus</keyword>
<evidence type="ECO:0000256" key="5">
    <source>
        <dbReference type="ARBA" id="ARBA00022816"/>
    </source>
</evidence>
<evidence type="ECO:0000256" key="9">
    <source>
        <dbReference type="ARBA" id="ARBA00023242"/>
    </source>
</evidence>
<evidence type="ECO:0000256" key="10">
    <source>
        <dbReference type="SAM" id="MobiDB-lite"/>
    </source>
</evidence>
<keyword evidence="5" id="KW-0509">mRNA transport</keyword>
<feature type="region of interest" description="Disordered" evidence="10">
    <location>
        <begin position="214"/>
        <end position="246"/>
    </location>
</feature>
<evidence type="ECO:0000256" key="2">
    <source>
        <dbReference type="ARBA" id="ARBA00008926"/>
    </source>
</evidence>
<dbReference type="EMBL" id="OZ022409">
    <property type="protein sequence ID" value="CAK9439884.1"/>
    <property type="molecule type" value="Genomic_DNA"/>
</dbReference>
<feature type="compositionally biased region" description="Acidic residues" evidence="10">
    <location>
        <begin position="304"/>
        <end position="320"/>
    </location>
</feature>
<feature type="compositionally biased region" description="Low complexity" evidence="10">
    <location>
        <begin position="9"/>
        <end position="18"/>
    </location>
</feature>
<dbReference type="Proteomes" id="UP001497383">
    <property type="component" value="Chromosome 5"/>
</dbReference>
<accession>A0ABP0ZNM7</accession>
<dbReference type="Gene3D" id="1.25.40.690">
    <property type="match status" value="1"/>
</dbReference>
<evidence type="ECO:0000256" key="3">
    <source>
        <dbReference type="ARBA" id="ARBA00022448"/>
    </source>
</evidence>
<gene>
    <name evidence="12" type="ORF">LODBEIA_P39840</name>
</gene>
<feature type="region of interest" description="Disordered" evidence="10">
    <location>
        <begin position="343"/>
        <end position="371"/>
    </location>
</feature>
<dbReference type="RefSeq" id="XP_066830922.1">
    <property type="nucleotide sequence ID" value="XM_066974154.1"/>
</dbReference>
<feature type="region of interest" description="Disordered" evidence="10">
    <location>
        <begin position="166"/>
        <end position="198"/>
    </location>
</feature>
<keyword evidence="13" id="KW-1185">Reference proteome</keyword>
<dbReference type="Gene3D" id="3.30.1610.10">
    <property type="entry name" value="Peptidase S59, nucleoporin"/>
    <property type="match status" value="1"/>
</dbReference>
<evidence type="ECO:0000256" key="4">
    <source>
        <dbReference type="ARBA" id="ARBA00022813"/>
    </source>
</evidence>
<keyword evidence="7" id="KW-0811">Translocation</keyword>
<keyword evidence="3" id="KW-0813">Transport</keyword>
<feature type="region of interest" description="Disordered" evidence="10">
    <location>
        <begin position="1"/>
        <end position="154"/>
    </location>
</feature>
<dbReference type="PANTHER" id="PTHR23198:SF6">
    <property type="entry name" value="NUCLEAR PORE COMPLEX PROTEIN NUP98-NUP96"/>
    <property type="match status" value="1"/>
</dbReference>
<evidence type="ECO:0000256" key="7">
    <source>
        <dbReference type="ARBA" id="ARBA00023010"/>
    </source>
</evidence>
<feature type="compositionally biased region" description="Polar residues" evidence="10">
    <location>
        <begin position="64"/>
        <end position="80"/>
    </location>
</feature>
<feature type="region of interest" description="Disordered" evidence="10">
    <location>
        <begin position="303"/>
        <end position="328"/>
    </location>
</feature>
<keyword evidence="6" id="KW-0653">Protein transport</keyword>
<protein>
    <recommendedName>
        <fullName evidence="11">Peptidase S59 domain-containing protein</fullName>
    </recommendedName>
</protein>
<proteinExistence type="inferred from homology"/>
<feature type="compositionally biased region" description="Low complexity" evidence="10">
    <location>
        <begin position="90"/>
        <end position="108"/>
    </location>
</feature>
<evidence type="ECO:0000259" key="11">
    <source>
        <dbReference type="PROSITE" id="PS51434"/>
    </source>
</evidence>
<dbReference type="Pfam" id="PF12110">
    <property type="entry name" value="Nup96"/>
    <property type="match status" value="2"/>
</dbReference>
<comment type="similarity">
    <text evidence="2">Belongs to the nucleoporin GLFG family.</text>
</comment>
<evidence type="ECO:0000256" key="1">
    <source>
        <dbReference type="ARBA" id="ARBA00004567"/>
    </source>
</evidence>
<dbReference type="PROSITE" id="PS51434">
    <property type="entry name" value="NUP_C"/>
    <property type="match status" value="1"/>
</dbReference>
<dbReference type="InterPro" id="IPR021967">
    <property type="entry name" value="Nup98_C"/>
</dbReference>
<evidence type="ECO:0000313" key="12">
    <source>
        <dbReference type="EMBL" id="CAK9439884.1"/>
    </source>
</evidence>
<reference evidence="12 13" key="1">
    <citation type="submission" date="2024-03" db="EMBL/GenBank/DDBJ databases">
        <authorList>
            <person name="Brejova B."/>
        </authorList>
    </citation>
    <scope>NUCLEOTIDE SEQUENCE [LARGE SCALE GENOMIC DNA]</scope>
    <source>
        <strain evidence="12 13">CBS 14171</strain>
    </source>
</reference>
<feature type="compositionally biased region" description="Polar residues" evidence="10">
    <location>
        <begin position="228"/>
        <end position="246"/>
    </location>
</feature>
<evidence type="ECO:0000256" key="8">
    <source>
        <dbReference type="ARBA" id="ARBA00023132"/>
    </source>
</evidence>
<keyword evidence="4" id="KW-0068">Autocatalytic cleavage</keyword>
<dbReference type="Pfam" id="PF04096">
    <property type="entry name" value="Nucleoporin2"/>
    <property type="match status" value="1"/>
</dbReference>